<dbReference type="Pfam" id="PF02826">
    <property type="entry name" value="2-Hacid_dh_C"/>
    <property type="match status" value="1"/>
</dbReference>
<keyword evidence="2" id="KW-0520">NAD</keyword>
<comment type="caution">
    <text evidence="4">The sequence shown here is derived from an EMBL/GenBank/DDBJ whole genome shotgun (WGS) entry which is preliminary data.</text>
</comment>
<dbReference type="EMBL" id="DRMS01000114">
    <property type="protein sequence ID" value="HFC91720.1"/>
    <property type="molecule type" value="Genomic_DNA"/>
</dbReference>
<gene>
    <name evidence="4" type="ORF">ENJ51_02785</name>
</gene>
<dbReference type="InterPro" id="IPR006140">
    <property type="entry name" value="D-isomer_DH_NAD-bd"/>
</dbReference>
<dbReference type="GO" id="GO:0016491">
    <property type="term" value="F:oxidoreductase activity"/>
    <property type="evidence" value="ECO:0007669"/>
    <property type="project" value="UniProtKB-KW"/>
</dbReference>
<name>A0A7V2SZ10_LEUMU</name>
<feature type="domain" description="D-isomer specific 2-hydroxyacid dehydrogenase NAD-binding" evidence="3">
    <location>
        <begin position="109"/>
        <end position="279"/>
    </location>
</feature>
<dbReference type="PANTHER" id="PTHR43333">
    <property type="entry name" value="2-HACID_DH_C DOMAIN-CONTAINING PROTEIN"/>
    <property type="match status" value="1"/>
</dbReference>
<protein>
    <submittedName>
        <fullName evidence="4">Glyoxylate/hydroxypyruvate reductase A</fullName>
    </submittedName>
</protein>
<evidence type="ECO:0000259" key="3">
    <source>
        <dbReference type="Pfam" id="PF02826"/>
    </source>
</evidence>
<proteinExistence type="predicted"/>
<dbReference type="PANTHER" id="PTHR43333:SF1">
    <property type="entry name" value="D-ISOMER SPECIFIC 2-HYDROXYACID DEHYDROGENASE NAD-BINDING DOMAIN-CONTAINING PROTEIN"/>
    <property type="match status" value="1"/>
</dbReference>
<dbReference type="GO" id="GO:0051287">
    <property type="term" value="F:NAD binding"/>
    <property type="evidence" value="ECO:0007669"/>
    <property type="project" value="InterPro"/>
</dbReference>
<organism evidence="4">
    <name type="scientific">Leucothrix mucor</name>
    <dbReference type="NCBI Taxonomy" id="45248"/>
    <lineage>
        <taxon>Bacteria</taxon>
        <taxon>Pseudomonadati</taxon>
        <taxon>Pseudomonadota</taxon>
        <taxon>Gammaproteobacteria</taxon>
        <taxon>Thiotrichales</taxon>
        <taxon>Thiotrichaceae</taxon>
        <taxon>Leucothrix</taxon>
    </lineage>
</organism>
<keyword evidence="1" id="KW-0560">Oxidoreductase</keyword>
<dbReference type="InterPro" id="IPR036291">
    <property type="entry name" value="NAD(P)-bd_dom_sf"/>
</dbReference>
<evidence type="ECO:0000313" key="4">
    <source>
        <dbReference type="EMBL" id="HFC91720.1"/>
    </source>
</evidence>
<evidence type="ECO:0000256" key="1">
    <source>
        <dbReference type="ARBA" id="ARBA00023002"/>
    </source>
</evidence>
<reference evidence="4" key="1">
    <citation type="journal article" date="2020" name="mSystems">
        <title>Genome- and Community-Level Interaction Insights into Carbon Utilization and Element Cycling Functions of Hydrothermarchaeota in Hydrothermal Sediment.</title>
        <authorList>
            <person name="Zhou Z."/>
            <person name="Liu Y."/>
            <person name="Xu W."/>
            <person name="Pan J."/>
            <person name="Luo Z.H."/>
            <person name="Li M."/>
        </authorList>
    </citation>
    <scope>NUCLEOTIDE SEQUENCE [LARGE SCALE GENOMIC DNA]</scope>
    <source>
        <strain evidence="4">HyVt-493</strain>
    </source>
</reference>
<accession>A0A7V2SZ10</accession>
<sequence length="314" mass="35626">MKEITTFVGQISSKNKEAWLNKINPLLTNITIIPYEDLTHEQKLDIKVAIVANPDPKELLELKNLLWVQSLWAGVERLLTELPQAEFGIVRMVDPNLSSTMAEAVLAWTFYLHRDMPKYRLQQKNKIWQQNELIEPKERNVGILGLGNLGRASAEKLFLNGFNTYGWSKNQANIQGVKCFSGATGLEEMLKQTDILICLLPLTDETDSLLSYENLGLLPHRASLINFSRGEIVDDKALLKHLNSRHLKHAVLDVFNTEPLPKNSDLWKSPSITILPHISAPTNIRTASKLVVHNLRQYFETGKIPETVVRSRGY</sequence>
<dbReference type="Gene3D" id="3.40.50.720">
    <property type="entry name" value="NAD(P)-binding Rossmann-like Domain"/>
    <property type="match status" value="2"/>
</dbReference>
<dbReference type="AlphaFoldDB" id="A0A7V2SZ10"/>
<dbReference type="Proteomes" id="UP000885750">
    <property type="component" value="Unassembled WGS sequence"/>
</dbReference>
<evidence type="ECO:0000256" key="2">
    <source>
        <dbReference type="ARBA" id="ARBA00023027"/>
    </source>
</evidence>
<dbReference type="SUPFAM" id="SSF51735">
    <property type="entry name" value="NAD(P)-binding Rossmann-fold domains"/>
    <property type="match status" value="1"/>
</dbReference>
<dbReference type="CDD" id="cd12164">
    <property type="entry name" value="GDH_like_2"/>
    <property type="match status" value="1"/>
</dbReference>